<organism evidence="3 4">
    <name type="scientific">Desulfovibrio legallii</name>
    <dbReference type="NCBI Taxonomy" id="571438"/>
    <lineage>
        <taxon>Bacteria</taxon>
        <taxon>Pseudomonadati</taxon>
        <taxon>Thermodesulfobacteriota</taxon>
        <taxon>Desulfovibrionia</taxon>
        <taxon>Desulfovibrionales</taxon>
        <taxon>Desulfovibrionaceae</taxon>
        <taxon>Desulfovibrio</taxon>
    </lineage>
</organism>
<comment type="caution">
    <text evidence="3">The sequence shown here is derived from an EMBL/GenBank/DDBJ whole genome shotgun (WGS) entry which is preliminary data.</text>
</comment>
<evidence type="ECO:0000256" key="1">
    <source>
        <dbReference type="SAM" id="MobiDB-lite"/>
    </source>
</evidence>
<accession>A0A6H3FBW0</accession>
<keyword evidence="2" id="KW-0812">Transmembrane</keyword>
<dbReference type="AlphaFoldDB" id="A0A6H3FBW0"/>
<keyword evidence="4" id="KW-1185">Reference proteome</keyword>
<keyword evidence="2" id="KW-1133">Transmembrane helix</keyword>
<proteinExistence type="predicted"/>
<name>A0A6H3FBW0_9BACT</name>
<reference evidence="3 4" key="1">
    <citation type="submission" date="2018-12" db="EMBL/GenBank/DDBJ databases">
        <title>First genome draft of Desulfovibrio legallis sp. nov.</title>
        <authorList>
            <person name="Ben Dhia O."/>
            <person name="Najjari A."/>
            <person name="Ferjani R."/>
            <person name="Fhoula I."/>
            <person name="Fardeau M.-L."/>
            <person name="Boudabbous A."/>
            <person name="Ouzari H.I."/>
        </authorList>
    </citation>
    <scope>NUCLEOTIDE SEQUENCE [LARGE SCALE GENOMIC DNA]</scope>
    <source>
        <strain evidence="3 4">H1T</strain>
    </source>
</reference>
<evidence type="ECO:0000256" key="2">
    <source>
        <dbReference type="SAM" id="Phobius"/>
    </source>
</evidence>
<protein>
    <submittedName>
        <fullName evidence="3">Cobalamin biosynthesis protein CbiL</fullName>
    </submittedName>
</protein>
<feature type="region of interest" description="Disordered" evidence="1">
    <location>
        <begin position="96"/>
        <end position="139"/>
    </location>
</feature>
<gene>
    <name evidence="3" type="ORF">EB812_05990</name>
</gene>
<sequence length="199" mass="20466">MAHRVNVFAWTEGGQVAVECGFSGGSNVRHGLITVFDAATGAKLLEGRTDEQGNFRFDAPPQGRQHGLRIRVNAGEGHQNEWVLDAAELAATAQPTASEAAASAPSPASAVTAATQAPSAPSAADSASPAPVADGASAPLSPETVRQIVDTALEQKLAPLRRDLAQLRAQGPRLTEIVGGIGWLVGLAGLGLYFKGRRG</sequence>
<dbReference type="EMBL" id="SIXC01000006">
    <property type="protein sequence ID" value="TBH79973.1"/>
    <property type="molecule type" value="Genomic_DNA"/>
</dbReference>
<feature type="transmembrane region" description="Helical" evidence="2">
    <location>
        <begin position="177"/>
        <end position="194"/>
    </location>
</feature>
<evidence type="ECO:0000313" key="3">
    <source>
        <dbReference type="EMBL" id="TBH79973.1"/>
    </source>
</evidence>
<evidence type="ECO:0000313" key="4">
    <source>
        <dbReference type="Proteomes" id="UP000292919"/>
    </source>
</evidence>
<keyword evidence="2" id="KW-0472">Membrane</keyword>
<dbReference type="Proteomes" id="UP000292919">
    <property type="component" value="Unassembled WGS sequence"/>
</dbReference>